<reference evidence="2" key="1">
    <citation type="submission" date="2021-01" db="UniProtKB">
        <authorList>
            <consortium name="EnsemblPlants"/>
        </authorList>
    </citation>
    <scope>IDENTIFICATION</scope>
</reference>
<proteinExistence type="predicted"/>
<feature type="region of interest" description="Disordered" evidence="1">
    <location>
        <begin position="46"/>
        <end position="71"/>
    </location>
</feature>
<evidence type="ECO:0000313" key="3">
    <source>
        <dbReference type="Proteomes" id="UP000594263"/>
    </source>
</evidence>
<keyword evidence="3" id="KW-1185">Reference proteome</keyword>
<dbReference type="EnsemblPlants" id="Kaladp0076s0001.1.v1.1">
    <property type="protein sequence ID" value="Kaladp0076s0001.1.v1.1.CDS.1"/>
    <property type="gene ID" value="Kaladp0076s0001.v1.1"/>
</dbReference>
<accession>A0A7N0UMA1</accession>
<sequence length="119" mass="13555">MHSQSRIRKIARRGVHACHNREEREPGLLNLSFSLNLSQPRRINSSLKGRYSLKGKGRTKGTGSKRPGLSSPCPTFLIIIKIVSFWGIIYSQSRPRTFVREKQFSIHELSEKGNPPISR</sequence>
<dbReference type="Proteomes" id="UP000594263">
    <property type="component" value="Unplaced"/>
</dbReference>
<organism evidence="2 3">
    <name type="scientific">Kalanchoe fedtschenkoi</name>
    <name type="common">Lavender scallops</name>
    <name type="synonym">South American air plant</name>
    <dbReference type="NCBI Taxonomy" id="63787"/>
    <lineage>
        <taxon>Eukaryota</taxon>
        <taxon>Viridiplantae</taxon>
        <taxon>Streptophyta</taxon>
        <taxon>Embryophyta</taxon>
        <taxon>Tracheophyta</taxon>
        <taxon>Spermatophyta</taxon>
        <taxon>Magnoliopsida</taxon>
        <taxon>eudicotyledons</taxon>
        <taxon>Gunneridae</taxon>
        <taxon>Pentapetalae</taxon>
        <taxon>Saxifragales</taxon>
        <taxon>Crassulaceae</taxon>
        <taxon>Kalanchoe</taxon>
    </lineage>
</organism>
<protein>
    <submittedName>
        <fullName evidence="2">Uncharacterized protein</fullName>
    </submittedName>
</protein>
<evidence type="ECO:0000256" key="1">
    <source>
        <dbReference type="SAM" id="MobiDB-lite"/>
    </source>
</evidence>
<name>A0A7N0UMA1_KALFE</name>
<evidence type="ECO:0000313" key="2">
    <source>
        <dbReference type="EnsemblPlants" id="Kaladp0076s0001.1.v1.1.CDS.1"/>
    </source>
</evidence>
<dbReference type="AlphaFoldDB" id="A0A7N0UMA1"/>
<dbReference type="Gramene" id="Kaladp0076s0001.1.v1.1">
    <property type="protein sequence ID" value="Kaladp0076s0001.1.v1.1.CDS.1"/>
    <property type="gene ID" value="Kaladp0076s0001.v1.1"/>
</dbReference>